<dbReference type="GO" id="GO:0016829">
    <property type="term" value="F:lyase activity"/>
    <property type="evidence" value="ECO:0007669"/>
    <property type="project" value="UniProtKB-KW"/>
</dbReference>
<dbReference type="EMBL" id="VOEI01000001">
    <property type="protein sequence ID" value="TWR28166.1"/>
    <property type="molecule type" value="Genomic_DNA"/>
</dbReference>
<keyword evidence="2" id="KW-1185">Reference proteome</keyword>
<dbReference type="InterPro" id="IPR014729">
    <property type="entry name" value="Rossmann-like_a/b/a_fold"/>
</dbReference>
<dbReference type="InterPro" id="IPR052551">
    <property type="entry name" value="UV-DNA_repair_photolyase"/>
</dbReference>
<evidence type="ECO:0000313" key="1">
    <source>
        <dbReference type="EMBL" id="TWR28166.1"/>
    </source>
</evidence>
<dbReference type="Gene3D" id="1.25.40.80">
    <property type="match status" value="1"/>
</dbReference>
<dbReference type="Gene3D" id="1.10.579.10">
    <property type="entry name" value="DNA Cyclobutane Dipyrimidine Photolyase, subunit A, domain 3"/>
    <property type="match status" value="1"/>
</dbReference>
<protein>
    <submittedName>
        <fullName evidence="1">Cryptochrome/photolyase family protein</fullName>
    </submittedName>
</protein>
<gene>
    <name evidence="1" type="ORF">FPZ42_02840</name>
</gene>
<comment type="caution">
    <text evidence="1">The sequence shown here is derived from an EMBL/GenBank/DDBJ whole genome shotgun (WGS) entry which is preliminary data.</text>
</comment>
<name>A0A563UA27_9SPHI</name>
<evidence type="ECO:0000313" key="2">
    <source>
        <dbReference type="Proteomes" id="UP000318010"/>
    </source>
</evidence>
<dbReference type="OrthoDB" id="5288100at2"/>
<keyword evidence="1" id="KW-0456">Lyase</keyword>
<dbReference type="Pfam" id="PF04244">
    <property type="entry name" value="DPRP"/>
    <property type="match status" value="1"/>
</dbReference>
<dbReference type="InterPro" id="IPR036134">
    <property type="entry name" value="Crypto/Photolyase_FAD-like_sf"/>
</dbReference>
<dbReference type="SUPFAM" id="SSF48173">
    <property type="entry name" value="Cryptochrome/photolyase FAD-binding domain"/>
    <property type="match status" value="1"/>
</dbReference>
<dbReference type="Gene3D" id="3.40.50.620">
    <property type="entry name" value="HUPs"/>
    <property type="match status" value="1"/>
</dbReference>
<dbReference type="PANTHER" id="PTHR38657:SF1">
    <property type="entry name" value="SLR1343 PROTEIN"/>
    <property type="match status" value="1"/>
</dbReference>
<reference evidence="1 2" key="1">
    <citation type="submission" date="2019-07" db="EMBL/GenBank/DDBJ databases">
        <authorList>
            <person name="Kim J."/>
        </authorList>
    </citation>
    <scope>NUCLEOTIDE SEQUENCE [LARGE SCALE GENOMIC DNA]</scope>
    <source>
        <strain evidence="1 2">MJ1a</strain>
    </source>
</reference>
<dbReference type="InterPro" id="IPR007357">
    <property type="entry name" value="PhrB-like"/>
</dbReference>
<organism evidence="1 2">
    <name type="scientific">Mucilaginibacter achroorhodeus</name>
    <dbReference type="NCBI Taxonomy" id="2599294"/>
    <lineage>
        <taxon>Bacteria</taxon>
        <taxon>Pseudomonadati</taxon>
        <taxon>Bacteroidota</taxon>
        <taxon>Sphingobacteriia</taxon>
        <taxon>Sphingobacteriales</taxon>
        <taxon>Sphingobacteriaceae</taxon>
        <taxon>Mucilaginibacter</taxon>
    </lineage>
</organism>
<accession>A0A563UA27</accession>
<dbReference type="Gene3D" id="1.10.10.1710">
    <property type="entry name" value="Deoxyribodipyrimidine photolyase-related"/>
    <property type="match status" value="1"/>
</dbReference>
<dbReference type="AlphaFoldDB" id="A0A563UA27"/>
<dbReference type="PANTHER" id="PTHR38657">
    <property type="entry name" value="SLR1343 PROTEIN"/>
    <property type="match status" value="1"/>
</dbReference>
<sequence>MHPSAVTLIFPHQLFKKHPAVAAGRPVYLIEESLFFNQYNFHKKKLVLHRASMQYYTDHLKEQGINVTYIEATDKLCDIRKLIPHLVKQGADNIHYAHVADDWLEKRIVSACEKQDVGIKKYDSPNFLNSAEVVADYFDGRKTYFQTDFYTAQRKQRNILLEGKDKPLGGKWTYDTENRQKFPKNEVVPMLNPPEENQYVKDAITWVEKHYPDNYGDTNSPFGNIGDFYPVTHQQAQLWLKDFLKNRFQKFGVYEDAMVIGETFLYHSILSPLINTGLLDPQEVIDKTLDYAADNDIPLNSLEGFIRQVMGWREFIHLIYEREGVKQRTKNYWGFKRRIPKTFWTGETGILPVDTVIKRVLHTGYSHHIERLMIMGNFMLLCEFDPDDVYRWFMEMYIDAYDWVMVPNTYGMTQFADGGLMMTKPYISGSNYLMKMGNWPKGDWQETWDGLFWRFMHKHRNFFTQNPRLGMLVRSFDKMDAEKQKKHIYNAENFLQKLDEQA</sequence>
<proteinExistence type="predicted"/>
<dbReference type="Proteomes" id="UP000318010">
    <property type="component" value="Unassembled WGS sequence"/>
</dbReference>
<dbReference type="RefSeq" id="WP_146268961.1">
    <property type="nucleotide sequence ID" value="NZ_VOEI01000001.1"/>
</dbReference>